<proteinExistence type="predicted"/>
<evidence type="ECO:0008006" key="4">
    <source>
        <dbReference type="Google" id="ProtNLM"/>
    </source>
</evidence>
<sequence length="96" mass="10470">MHIRLATTSQNSAGLSGGPSDGLSDGLDALRRAGLRPLIDEVGRELVTPVEAAPDVIRVIRALDDASIEVAELRLTEPTLDDVYMHFHRQPQESLR</sequence>
<feature type="region of interest" description="Disordered" evidence="1">
    <location>
        <begin position="1"/>
        <end position="27"/>
    </location>
</feature>
<keyword evidence="3" id="KW-1185">Reference proteome</keyword>
<organism evidence="2 3">
    <name type="scientific">Acrocarpospora corrugata</name>
    <dbReference type="NCBI Taxonomy" id="35763"/>
    <lineage>
        <taxon>Bacteria</taxon>
        <taxon>Bacillati</taxon>
        <taxon>Actinomycetota</taxon>
        <taxon>Actinomycetes</taxon>
        <taxon>Streptosporangiales</taxon>
        <taxon>Streptosporangiaceae</taxon>
        <taxon>Acrocarpospora</taxon>
    </lineage>
</organism>
<accession>A0A5M3VX84</accession>
<comment type="caution">
    <text evidence="2">The sequence shown here is derived from an EMBL/GenBank/DDBJ whole genome shotgun (WGS) entry which is preliminary data.</text>
</comment>
<dbReference type="Proteomes" id="UP000334990">
    <property type="component" value="Unassembled WGS sequence"/>
</dbReference>
<evidence type="ECO:0000256" key="1">
    <source>
        <dbReference type="SAM" id="MobiDB-lite"/>
    </source>
</evidence>
<protein>
    <recommendedName>
        <fullName evidence="4">DUF4162 domain-containing protein</fullName>
    </recommendedName>
</protein>
<dbReference type="AlphaFoldDB" id="A0A5M3VX84"/>
<dbReference type="RefSeq" id="WP_246238621.1">
    <property type="nucleotide sequence ID" value="NZ_BAAABN010000014.1"/>
</dbReference>
<reference evidence="2 3" key="1">
    <citation type="submission" date="2019-10" db="EMBL/GenBank/DDBJ databases">
        <title>Whole genome shotgun sequence of Acrocarpospora corrugata NBRC 13972.</title>
        <authorList>
            <person name="Ichikawa N."/>
            <person name="Kimura A."/>
            <person name="Kitahashi Y."/>
            <person name="Komaki H."/>
            <person name="Oguchi A."/>
        </authorList>
    </citation>
    <scope>NUCLEOTIDE SEQUENCE [LARGE SCALE GENOMIC DNA]</scope>
    <source>
        <strain evidence="2 3">NBRC 13972</strain>
    </source>
</reference>
<evidence type="ECO:0000313" key="2">
    <source>
        <dbReference type="EMBL" id="GES00570.1"/>
    </source>
</evidence>
<evidence type="ECO:0000313" key="3">
    <source>
        <dbReference type="Proteomes" id="UP000334990"/>
    </source>
</evidence>
<name>A0A5M3VX84_9ACTN</name>
<dbReference type="EMBL" id="BLAD01000045">
    <property type="protein sequence ID" value="GES00570.1"/>
    <property type="molecule type" value="Genomic_DNA"/>
</dbReference>
<feature type="compositionally biased region" description="Polar residues" evidence="1">
    <location>
        <begin position="1"/>
        <end position="11"/>
    </location>
</feature>
<gene>
    <name evidence="2" type="ORF">Acor_26340</name>
</gene>